<reference evidence="1 2" key="1">
    <citation type="submission" date="2019-02" db="EMBL/GenBank/DDBJ databases">
        <title>Paenibacillus sp. nov., isolated from surface-sterilized tissue of Thalictrum simplex L.</title>
        <authorList>
            <person name="Tuo L."/>
        </authorList>
    </citation>
    <scope>NUCLEOTIDE SEQUENCE [LARGE SCALE GENOMIC DNA]</scope>
    <source>
        <strain evidence="1 2">N2SHLJ1</strain>
    </source>
</reference>
<evidence type="ECO:0000313" key="2">
    <source>
        <dbReference type="Proteomes" id="UP000293142"/>
    </source>
</evidence>
<dbReference type="EMBL" id="SIRE01000026">
    <property type="protein sequence ID" value="TBL71460.1"/>
    <property type="molecule type" value="Genomic_DNA"/>
</dbReference>
<organism evidence="1 2">
    <name type="scientific">Paenibacillus thalictri</name>
    <dbReference type="NCBI Taxonomy" id="2527873"/>
    <lineage>
        <taxon>Bacteria</taxon>
        <taxon>Bacillati</taxon>
        <taxon>Bacillota</taxon>
        <taxon>Bacilli</taxon>
        <taxon>Bacillales</taxon>
        <taxon>Paenibacillaceae</taxon>
        <taxon>Paenibacillus</taxon>
    </lineage>
</organism>
<evidence type="ECO:0000313" key="1">
    <source>
        <dbReference type="EMBL" id="TBL71460.1"/>
    </source>
</evidence>
<protein>
    <recommendedName>
        <fullName evidence="3">DUF2577 domain-containing protein</fullName>
    </recommendedName>
</protein>
<dbReference type="Proteomes" id="UP000293142">
    <property type="component" value="Unassembled WGS sequence"/>
</dbReference>
<accession>A0A4Q9DJD0</accession>
<comment type="caution">
    <text evidence="1">The sequence shown here is derived from an EMBL/GenBank/DDBJ whole genome shotgun (WGS) entry which is preliminary data.</text>
</comment>
<proteinExistence type="predicted"/>
<name>A0A4Q9DJD0_9BACL</name>
<dbReference type="OrthoDB" id="2678554at2"/>
<gene>
    <name evidence="1" type="ORF">EYB31_30185</name>
</gene>
<sequence>MMDPYKKLVSMLDLRMDQKSSLSISGLPCELGTITATGVKLDSFQHEIQQFYVSEWLAKLYFPSFALQGNVTGLKDSRNGEVAGECTFHFHEAAVNEVRISLKSGLQPGDRVLAVPVFNGQEVIVVSKVVSYA</sequence>
<keyword evidence="2" id="KW-1185">Reference proteome</keyword>
<evidence type="ECO:0008006" key="3">
    <source>
        <dbReference type="Google" id="ProtNLM"/>
    </source>
</evidence>
<dbReference type="AlphaFoldDB" id="A0A4Q9DJD0"/>